<keyword evidence="5" id="KW-0963">Cytoplasm</keyword>
<evidence type="ECO:0000256" key="11">
    <source>
        <dbReference type="ARBA" id="ARBA00031350"/>
    </source>
</evidence>
<dbReference type="Gene3D" id="3.40.50.150">
    <property type="entry name" value="Vaccinia Virus protein VP39"/>
    <property type="match status" value="1"/>
</dbReference>
<comment type="subcellular location">
    <subcellularLocation>
        <location evidence="1">Cytoplasm</location>
    </subcellularLocation>
</comment>
<dbReference type="EMBL" id="BNEK01000003">
    <property type="protein sequence ID" value="GHJ29748.1"/>
    <property type="molecule type" value="Genomic_DNA"/>
</dbReference>
<dbReference type="PANTHER" id="PTHR11579:SF0">
    <property type="entry name" value="PROTEIN-L-ISOASPARTATE(D-ASPARTATE) O-METHYLTRANSFERASE"/>
    <property type="match status" value="1"/>
</dbReference>
<evidence type="ECO:0000256" key="10">
    <source>
        <dbReference type="ARBA" id="ARBA00031323"/>
    </source>
</evidence>
<protein>
    <recommendedName>
        <fullName evidence="4">Protein-L-isoaspartate O-methyltransferase</fullName>
        <ecNumber evidence="3">2.1.1.77</ecNumber>
    </recommendedName>
    <alternativeName>
        <fullName evidence="11">L-isoaspartyl protein carboxyl methyltransferase</fullName>
    </alternativeName>
    <alternativeName>
        <fullName evidence="9">Protein L-isoaspartyl methyltransferase</fullName>
    </alternativeName>
    <alternativeName>
        <fullName evidence="10">Protein-beta-aspartate methyltransferase</fullName>
    </alternativeName>
</protein>
<dbReference type="CDD" id="cd02440">
    <property type="entry name" value="AdoMet_MTases"/>
    <property type="match status" value="1"/>
</dbReference>
<evidence type="ECO:0000256" key="1">
    <source>
        <dbReference type="ARBA" id="ARBA00004496"/>
    </source>
</evidence>
<evidence type="ECO:0000313" key="12">
    <source>
        <dbReference type="EMBL" id="GHJ29748.1"/>
    </source>
</evidence>
<keyword evidence="6" id="KW-0489">Methyltransferase</keyword>
<evidence type="ECO:0000256" key="4">
    <source>
        <dbReference type="ARBA" id="ARBA00013346"/>
    </source>
</evidence>
<evidence type="ECO:0000313" key="13">
    <source>
        <dbReference type="Proteomes" id="UP001054854"/>
    </source>
</evidence>
<evidence type="ECO:0000256" key="8">
    <source>
        <dbReference type="ARBA" id="ARBA00022691"/>
    </source>
</evidence>
<organism evidence="12 13">
    <name type="scientific">Streptomyces hygroscopicus</name>
    <dbReference type="NCBI Taxonomy" id="1912"/>
    <lineage>
        <taxon>Bacteria</taxon>
        <taxon>Bacillati</taxon>
        <taxon>Actinomycetota</taxon>
        <taxon>Actinomycetes</taxon>
        <taxon>Kitasatosporales</taxon>
        <taxon>Streptomycetaceae</taxon>
        <taxon>Streptomyces</taxon>
        <taxon>Streptomyces violaceusniger group</taxon>
    </lineage>
</organism>
<sequence>MTGPSALVQQLADGEHLPADWRAPFEHVDRARFLPDRVWARVDGGYAPVDRADDPERWKRLAYRDEPVVTRVEDPPGAPIALTPSSSASMPSIVARMLAALQVEDGHRVLEIGTGTGYNAALLAARLGAERVTTVEVDPDVAAAARRSLKAALGRAPAVVTGDGAQGWRAAAPYDRTIATCSVHDVPRAWIEQTAPGGIIVLPWGTTLRNGVLLRLTVDEGPEGPVASGPVVDDAAFMWMRAQAPPRDVMAVARAGGETHDSRTGLDPHVLGDDDAWFAAGVLVPGCQWATGQGPDGAWTLWLADAAGGSWASVDYEPDAREYDVRQHGPRRLWTEVEAAHTWWTEAGRPARTRFGLTVAAAAQHVWLDDPGTVVRAR</sequence>
<keyword evidence="8" id="KW-0949">S-adenosyl-L-methionine</keyword>
<dbReference type="InterPro" id="IPR000682">
    <property type="entry name" value="PCMT"/>
</dbReference>
<dbReference type="InterPro" id="IPR029063">
    <property type="entry name" value="SAM-dependent_MTases_sf"/>
</dbReference>
<name>A0ABQ3U298_STRHY</name>
<evidence type="ECO:0000256" key="7">
    <source>
        <dbReference type="ARBA" id="ARBA00022679"/>
    </source>
</evidence>
<dbReference type="RefSeq" id="WP_236257712.1">
    <property type="nucleotide sequence ID" value="NZ_BNEK01000003.1"/>
</dbReference>
<keyword evidence="13" id="KW-1185">Reference proteome</keyword>
<evidence type="ECO:0000256" key="9">
    <source>
        <dbReference type="ARBA" id="ARBA00030757"/>
    </source>
</evidence>
<dbReference type="Pfam" id="PF01135">
    <property type="entry name" value="PCMT"/>
    <property type="match status" value="1"/>
</dbReference>
<gene>
    <name evidence="12" type="primary">pcm_6</name>
    <name evidence="12" type="ORF">TPA0910_41810</name>
</gene>
<evidence type="ECO:0000256" key="5">
    <source>
        <dbReference type="ARBA" id="ARBA00022490"/>
    </source>
</evidence>
<dbReference type="EC" id="2.1.1.77" evidence="3"/>
<proteinExistence type="inferred from homology"/>
<accession>A0ABQ3U298</accession>
<evidence type="ECO:0000256" key="3">
    <source>
        <dbReference type="ARBA" id="ARBA00011890"/>
    </source>
</evidence>
<evidence type="ECO:0000256" key="2">
    <source>
        <dbReference type="ARBA" id="ARBA00005369"/>
    </source>
</evidence>
<dbReference type="SUPFAM" id="SSF53335">
    <property type="entry name" value="S-adenosyl-L-methionine-dependent methyltransferases"/>
    <property type="match status" value="1"/>
</dbReference>
<evidence type="ECO:0000256" key="6">
    <source>
        <dbReference type="ARBA" id="ARBA00022603"/>
    </source>
</evidence>
<comment type="caution">
    <text evidence="12">The sequence shown here is derived from an EMBL/GenBank/DDBJ whole genome shotgun (WGS) entry which is preliminary data.</text>
</comment>
<keyword evidence="7" id="KW-0808">Transferase</keyword>
<comment type="similarity">
    <text evidence="2">Belongs to the methyltransferase superfamily. L-isoaspartyl/D-aspartyl protein methyltransferase family.</text>
</comment>
<dbReference type="PANTHER" id="PTHR11579">
    <property type="entry name" value="PROTEIN-L-ISOASPARTATE O-METHYLTRANSFERASE"/>
    <property type="match status" value="1"/>
</dbReference>
<reference evidence="12" key="1">
    <citation type="submission" date="2024-05" db="EMBL/GenBank/DDBJ databases">
        <title>Whole genome shotgun sequence of Streptomyces hygroscopicus NBRC 113678.</title>
        <authorList>
            <person name="Komaki H."/>
            <person name="Tamura T."/>
        </authorList>
    </citation>
    <scope>NUCLEOTIDE SEQUENCE</scope>
    <source>
        <strain evidence="12">N11-34</strain>
    </source>
</reference>
<dbReference type="Proteomes" id="UP001054854">
    <property type="component" value="Unassembled WGS sequence"/>
</dbReference>